<feature type="region of interest" description="Disordered" evidence="1">
    <location>
        <begin position="121"/>
        <end position="143"/>
    </location>
</feature>
<evidence type="ECO:0000256" key="1">
    <source>
        <dbReference type="SAM" id="MobiDB-lite"/>
    </source>
</evidence>
<evidence type="ECO:0000256" key="2">
    <source>
        <dbReference type="SAM" id="SignalP"/>
    </source>
</evidence>
<evidence type="ECO:0000313" key="3">
    <source>
        <dbReference type="EMBL" id="MEU8134338.1"/>
    </source>
</evidence>
<gene>
    <name evidence="3" type="ORF">AB0C36_12600</name>
</gene>
<feature type="chain" id="PRO_5045689659" description="Lipoprotein" evidence="2">
    <location>
        <begin position="29"/>
        <end position="297"/>
    </location>
</feature>
<evidence type="ECO:0000313" key="4">
    <source>
        <dbReference type="Proteomes" id="UP001551482"/>
    </source>
</evidence>
<organism evidence="3 4">
    <name type="scientific">Streptodolium elevatio</name>
    <dbReference type="NCBI Taxonomy" id="3157996"/>
    <lineage>
        <taxon>Bacteria</taxon>
        <taxon>Bacillati</taxon>
        <taxon>Actinomycetota</taxon>
        <taxon>Actinomycetes</taxon>
        <taxon>Kitasatosporales</taxon>
        <taxon>Streptomycetaceae</taxon>
        <taxon>Streptodolium</taxon>
    </lineage>
</organism>
<protein>
    <recommendedName>
        <fullName evidence="5">Lipoprotein</fullName>
    </recommendedName>
</protein>
<reference evidence="3 4" key="1">
    <citation type="submission" date="2024-06" db="EMBL/GenBank/DDBJ databases">
        <title>The Natural Products Discovery Center: Release of the First 8490 Sequenced Strains for Exploring Actinobacteria Biosynthetic Diversity.</title>
        <authorList>
            <person name="Kalkreuter E."/>
            <person name="Kautsar S.A."/>
            <person name="Yang D."/>
            <person name="Bader C.D."/>
            <person name="Teijaro C.N."/>
            <person name="Fluegel L."/>
            <person name="Davis C.M."/>
            <person name="Simpson J.R."/>
            <person name="Lauterbach L."/>
            <person name="Steele A.D."/>
            <person name="Gui C."/>
            <person name="Meng S."/>
            <person name="Li G."/>
            <person name="Viehrig K."/>
            <person name="Ye F."/>
            <person name="Su P."/>
            <person name="Kiefer A.F."/>
            <person name="Nichols A."/>
            <person name="Cepeda A.J."/>
            <person name="Yan W."/>
            <person name="Fan B."/>
            <person name="Jiang Y."/>
            <person name="Adhikari A."/>
            <person name="Zheng C.-J."/>
            <person name="Schuster L."/>
            <person name="Cowan T.M."/>
            <person name="Smanski M.J."/>
            <person name="Chevrette M.G."/>
            <person name="De Carvalho L.P.S."/>
            <person name="Shen B."/>
        </authorList>
    </citation>
    <scope>NUCLEOTIDE SEQUENCE [LARGE SCALE GENOMIC DNA]</scope>
    <source>
        <strain evidence="3 4">NPDC048946</strain>
    </source>
</reference>
<dbReference type="RefSeq" id="WP_358352908.1">
    <property type="nucleotide sequence ID" value="NZ_JBEZFP010000025.1"/>
</dbReference>
<sequence length="297" mass="29723">MRTIRLSRFGAPGLGIALLGVVLLGASACDSDSGGGGAEATAGQVTGVPGPTVDPEAGTPVPPKSEPTPVRPVVTGKPGEGKGSSLPGKPSAPPTGPATAPQLTAALLAQAELAATGLRVDGPDRAKDTAPNPDPPPAVPAVDRPECAVFAQVSVFDGGAPEAWAHREYADAAKPDGARLGVTLSSHRDDRGAALLPALDRAMAGCSVEFAVRAGGPAPEQWSVAPVDGAPLAGDETTAYRVTVRTGTETRVETVVLVRFGATTAQFVYPGDAAPDAAPYAAVITGQVQKARALLGR</sequence>
<feature type="compositionally biased region" description="Pro residues" evidence="1">
    <location>
        <begin position="60"/>
        <end position="70"/>
    </location>
</feature>
<feature type="signal peptide" evidence="2">
    <location>
        <begin position="1"/>
        <end position="28"/>
    </location>
</feature>
<feature type="region of interest" description="Disordered" evidence="1">
    <location>
        <begin position="29"/>
        <end position="100"/>
    </location>
</feature>
<dbReference type="EMBL" id="JBEZFP010000025">
    <property type="protein sequence ID" value="MEU8134338.1"/>
    <property type="molecule type" value="Genomic_DNA"/>
</dbReference>
<proteinExistence type="predicted"/>
<name>A0ABV3DF32_9ACTN</name>
<keyword evidence="4" id="KW-1185">Reference proteome</keyword>
<keyword evidence="2" id="KW-0732">Signal</keyword>
<evidence type="ECO:0008006" key="5">
    <source>
        <dbReference type="Google" id="ProtNLM"/>
    </source>
</evidence>
<accession>A0ABV3DF32</accession>
<comment type="caution">
    <text evidence="3">The sequence shown here is derived from an EMBL/GenBank/DDBJ whole genome shotgun (WGS) entry which is preliminary data.</text>
</comment>
<dbReference type="PROSITE" id="PS51257">
    <property type="entry name" value="PROKAR_LIPOPROTEIN"/>
    <property type="match status" value="1"/>
</dbReference>
<dbReference type="Proteomes" id="UP001551482">
    <property type="component" value="Unassembled WGS sequence"/>
</dbReference>